<keyword evidence="1" id="KW-0472">Membrane</keyword>
<dbReference type="GeneID" id="33354146"/>
<keyword evidence="2" id="KW-0150">Chloroplast</keyword>
<geneLocation type="chloroplast" evidence="2"/>
<dbReference type="SUPFAM" id="SSF48452">
    <property type="entry name" value="TPR-like"/>
    <property type="match status" value="1"/>
</dbReference>
<accession>A0A1Z1M509</accession>
<sequence>MSNTILFFRVYVIFSLLFLIPFSYFISLELLHFVKFNPMLYLPFNLFIKEFKLDQKNVMLLFNFYCDRRKWFLSICLLELSCALQVLNKDLVFVSLAYLYRQLSYWTIAEYYYLKAISYSPYNVDVLSSLANMYDILDQTEKATCLYNQILFLDNGYSVPKRYLSCFHSKSG</sequence>
<reference evidence="2" key="1">
    <citation type="journal article" date="2017" name="J. Phycol.">
        <title>Analysis of chloroplast genomes and a supermatrix inform reclassification of the Rhodomelaceae (Rhodophyta).</title>
        <authorList>
            <person name="Diaz-Tapia P."/>
            <person name="Maggs C.A."/>
            <person name="West J.A."/>
            <person name="Verbruggen H."/>
        </authorList>
    </citation>
    <scope>NUCLEOTIDE SEQUENCE</scope>
    <source>
        <strain evidence="2">JW3079</strain>
    </source>
</reference>
<keyword evidence="2" id="KW-0934">Plastid</keyword>
<dbReference type="InterPro" id="IPR011990">
    <property type="entry name" value="TPR-like_helical_dom_sf"/>
</dbReference>
<feature type="transmembrane region" description="Helical" evidence="1">
    <location>
        <begin position="6"/>
        <end position="26"/>
    </location>
</feature>
<dbReference type="EMBL" id="MF101417">
    <property type="protein sequence ID" value="ARW61148.1"/>
    <property type="molecule type" value="Genomic_DNA"/>
</dbReference>
<keyword evidence="1" id="KW-1133">Transmembrane helix</keyword>
<keyword evidence="1" id="KW-0812">Transmembrane</keyword>
<protein>
    <submittedName>
        <fullName evidence="2">Uncharacterized protein</fullName>
    </submittedName>
</protein>
<dbReference type="RefSeq" id="YP_009392586.1">
    <property type="nucleotide sequence ID" value="NC_035264.1"/>
</dbReference>
<name>A0A1Z1M509_9FLOR</name>
<gene>
    <name evidence="2" type="primary">ycf37</name>
</gene>
<evidence type="ECO:0000313" key="2">
    <source>
        <dbReference type="EMBL" id="ARW61148.1"/>
    </source>
</evidence>
<evidence type="ECO:0000256" key="1">
    <source>
        <dbReference type="SAM" id="Phobius"/>
    </source>
</evidence>
<proteinExistence type="predicted"/>
<organism evidence="2">
    <name type="scientific">Bostrychia tenella</name>
    <dbReference type="NCBI Taxonomy" id="324755"/>
    <lineage>
        <taxon>Eukaryota</taxon>
        <taxon>Rhodophyta</taxon>
        <taxon>Florideophyceae</taxon>
        <taxon>Rhodymeniophycidae</taxon>
        <taxon>Ceramiales</taxon>
        <taxon>Rhodomelaceae</taxon>
        <taxon>Bostrychia</taxon>
    </lineage>
</organism>
<dbReference type="AlphaFoldDB" id="A0A1Z1M509"/>
<dbReference type="Pfam" id="PF13431">
    <property type="entry name" value="TPR_17"/>
    <property type="match status" value="1"/>
</dbReference>
<dbReference type="Gene3D" id="1.25.40.10">
    <property type="entry name" value="Tetratricopeptide repeat domain"/>
    <property type="match status" value="1"/>
</dbReference>